<proteinExistence type="predicted"/>
<reference evidence="2" key="1">
    <citation type="submission" date="2022-11" db="UniProtKB">
        <authorList>
            <consortium name="WormBaseParasite"/>
        </authorList>
    </citation>
    <scope>IDENTIFICATION</scope>
</reference>
<name>A0AC34GSL7_9BILA</name>
<accession>A0AC34GSL7</accession>
<organism evidence="1 2">
    <name type="scientific">Panagrolaimus sp. ES5</name>
    <dbReference type="NCBI Taxonomy" id="591445"/>
    <lineage>
        <taxon>Eukaryota</taxon>
        <taxon>Metazoa</taxon>
        <taxon>Ecdysozoa</taxon>
        <taxon>Nematoda</taxon>
        <taxon>Chromadorea</taxon>
        <taxon>Rhabditida</taxon>
        <taxon>Tylenchina</taxon>
        <taxon>Panagrolaimomorpha</taxon>
        <taxon>Panagrolaimoidea</taxon>
        <taxon>Panagrolaimidae</taxon>
        <taxon>Panagrolaimus</taxon>
    </lineage>
</organism>
<evidence type="ECO:0000313" key="1">
    <source>
        <dbReference type="Proteomes" id="UP000887579"/>
    </source>
</evidence>
<dbReference type="WBParaSite" id="ES5_v2.g7575.t1">
    <property type="protein sequence ID" value="ES5_v2.g7575.t1"/>
    <property type="gene ID" value="ES5_v2.g7575"/>
</dbReference>
<protein>
    <submittedName>
        <fullName evidence="2">Uncharacterized protein</fullName>
    </submittedName>
</protein>
<sequence>MLSRLNGLYPNKKQFIGFIKCENRDQFDFVVLDSLTEEIVASITYKSDNVQILLDVLLTMDNVFKAVIVDLFQLDLRGKPYEFSFEYCKELRKILRQQEIANLFVTDQMHICVTCLIVANLNIEIDDTVLFLIIHDYEIANVFITDQMYTCVTGLIGAKLNIEIDDSVLFLITHDEKDVKETFGLWILELKFTPKGYLLINHKTMVSLNCKADPEDLHQEICAGISTPPRYILVPSYGCEHIPFKKIFKSDNLMLMDKCIGSYQKDFMIETCKWLLDKSYIKYHILPICARNMHVYGQFGKDENNLDIMKININDQLPITKTVFHSKSFPFFRIVFDTEISTYRSGTRFDPFCHGIKTILTIDEENFEEIHSEVLFIKDFDEVPFKLDNLLKSKVPFIGFFDNLSFVATYKEPQGYEFLEGWKGVFGIDCFISFYEKKPKFGLDAMDVILAKNTFVVFDLLKIMSMPSDDIKIDKTWGFTITKDENNPVLLQFDNYDGAKSVASPAFLMALILRQQMKAIKAETNEKAKELAFWIAKQSFDDEEYKRIQEGIAKSCELLKLEFTFLDPESFTSTLTETYYCYEDVLSDNNC</sequence>
<dbReference type="Proteomes" id="UP000887579">
    <property type="component" value="Unplaced"/>
</dbReference>
<evidence type="ECO:0000313" key="2">
    <source>
        <dbReference type="WBParaSite" id="ES5_v2.g7575.t1"/>
    </source>
</evidence>